<reference evidence="1 2" key="1">
    <citation type="submission" date="2018-08" db="EMBL/GenBank/DDBJ databases">
        <authorList>
            <person name="Khan S.A."/>
        </authorList>
    </citation>
    <scope>NUCLEOTIDE SEQUENCE [LARGE SCALE GENOMIC DNA]</scope>
    <source>
        <strain evidence="1 2">GTF-13</strain>
    </source>
</reference>
<dbReference type="SUPFAM" id="SSF56784">
    <property type="entry name" value="HAD-like"/>
    <property type="match status" value="1"/>
</dbReference>
<dbReference type="InterPro" id="IPR006439">
    <property type="entry name" value="HAD-SF_hydro_IA"/>
</dbReference>
<dbReference type="SFLD" id="SFLDG01129">
    <property type="entry name" value="C1.5:_HAD__Beta-PGM__Phosphata"/>
    <property type="match status" value="1"/>
</dbReference>
<dbReference type="InterPro" id="IPR023214">
    <property type="entry name" value="HAD_sf"/>
</dbReference>
<keyword evidence="1" id="KW-0378">Hydrolase</keyword>
<proteinExistence type="predicted"/>
<accession>A0A3P3VQT4</accession>
<dbReference type="GO" id="GO:0016787">
    <property type="term" value="F:hydrolase activity"/>
    <property type="evidence" value="ECO:0007669"/>
    <property type="project" value="UniProtKB-KW"/>
</dbReference>
<keyword evidence="2" id="KW-1185">Reference proteome</keyword>
<evidence type="ECO:0000313" key="2">
    <source>
        <dbReference type="Proteomes" id="UP000280792"/>
    </source>
</evidence>
<dbReference type="AlphaFoldDB" id="A0A3P3VQT4"/>
<dbReference type="SFLD" id="SFLDS00003">
    <property type="entry name" value="Haloacid_Dehalogenase"/>
    <property type="match status" value="1"/>
</dbReference>
<dbReference type="Gene3D" id="1.10.260.80">
    <property type="match status" value="1"/>
</dbReference>
<name>A0A3P3VQT4_9GAMM</name>
<protein>
    <submittedName>
        <fullName evidence="1">HAD family hydrolase</fullName>
    </submittedName>
</protein>
<dbReference type="Gene3D" id="3.40.50.1000">
    <property type="entry name" value="HAD superfamily/HAD-like"/>
    <property type="match status" value="1"/>
</dbReference>
<dbReference type="Pfam" id="PF13419">
    <property type="entry name" value="HAD_2"/>
    <property type="match status" value="1"/>
</dbReference>
<dbReference type="Proteomes" id="UP000280792">
    <property type="component" value="Unassembled WGS sequence"/>
</dbReference>
<dbReference type="EMBL" id="QWEZ01000002">
    <property type="protein sequence ID" value="RRJ83183.1"/>
    <property type="molecule type" value="Genomic_DNA"/>
</dbReference>
<dbReference type="PANTHER" id="PTHR43885">
    <property type="entry name" value="HALOACID DEHALOGENASE-LIKE HYDROLASE"/>
    <property type="match status" value="1"/>
</dbReference>
<dbReference type="RefSeq" id="WP_125017623.1">
    <property type="nucleotide sequence ID" value="NZ_QWEZ01000002.1"/>
</dbReference>
<sequence>MSPDHLSRKRLWVFDLDGTLTRPVHDFAAIRRVLGVPPQEDIIAYLDQLPAEESRRRHRQLQQIEYELACQSEAAPGVVECLRWLARNAELGVLTRNTRDHALLSLEAIGVGELFAADAVLGRECAPPKPAPDGICQLMARVGATPVQSVMVGDFVHDLRAGRSAGVTTVHVDFRGLFEWAELADHRFDDFSQLHAFLLGGVPEP</sequence>
<dbReference type="InterPro" id="IPR036412">
    <property type="entry name" value="HAD-like_sf"/>
</dbReference>
<dbReference type="PANTHER" id="PTHR43885:SF1">
    <property type="entry name" value="SUPERFAMILY HYDROLASE, PUTATIVE (AFU_ORTHOLOGUE AFUA_4G13290)-RELATED"/>
    <property type="match status" value="1"/>
</dbReference>
<organism evidence="1 2">
    <name type="scientific">Aestuariirhabdus litorea</name>
    <dbReference type="NCBI Taxonomy" id="2528527"/>
    <lineage>
        <taxon>Bacteria</taxon>
        <taxon>Pseudomonadati</taxon>
        <taxon>Pseudomonadota</taxon>
        <taxon>Gammaproteobacteria</taxon>
        <taxon>Oceanospirillales</taxon>
        <taxon>Aestuariirhabdaceae</taxon>
        <taxon>Aestuariirhabdus</taxon>
    </lineage>
</organism>
<gene>
    <name evidence="1" type="ORF">D0544_15220</name>
</gene>
<reference evidence="1 2" key="2">
    <citation type="submission" date="2018-12" db="EMBL/GenBank/DDBJ databases">
        <title>Simiduia agarivorans gen. nov., sp. nov., a marine, agarolytic bacterium isolated from shallow coastal water from Keelung, Taiwan.</title>
        <authorList>
            <person name="Shieh W.Y."/>
        </authorList>
    </citation>
    <scope>NUCLEOTIDE SEQUENCE [LARGE SCALE GENOMIC DNA]</scope>
    <source>
        <strain evidence="1 2">GTF-13</strain>
    </source>
</reference>
<dbReference type="InterPro" id="IPR041492">
    <property type="entry name" value="HAD_2"/>
</dbReference>
<dbReference type="NCBIfam" id="TIGR01509">
    <property type="entry name" value="HAD-SF-IA-v3"/>
    <property type="match status" value="1"/>
</dbReference>
<dbReference type="NCBIfam" id="TIGR01549">
    <property type="entry name" value="HAD-SF-IA-v1"/>
    <property type="match status" value="1"/>
</dbReference>
<comment type="caution">
    <text evidence="1">The sequence shown here is derived from an EMBL/GenBank/DDBJ whole genome shotgun (WGS) entry which is preliminary data.</text>
</comment>
<evidence type="ECO:0000313" key="1">
    <source>
        <dbReference type="EMBL" id="RRJ83183.1"/>
    </source>
</evidence>